<evidence type="ECO:0000256" key="1">
    <source>
        <dbReference type="ARBA" id="ARBA00022801"/>
    </source>
</evidence>
<feature type="chain" id="PRO_5043720828" description="Alpha/beta hydrolase fold-3 domain-containing protein" evidence="2">
    <location>
        <begin position="29"/>
        <end position="355"/>
    </location>
</feature>
<organism evidence="4 5">
    <name type="scientific">Vermiconidia calcicola</name>
    <dbReference type="NCBI Taxonomy" id="1690605"/>
    <lineage>
        <taxon>Eukaryota</taxon>
        <taxon>Fungi</taxon>
        <taxon>Dikarya</taxon>
        <taxon>Ascomycota</taxon>
        <taxon>Pezizomycotina</taxon>
        <taxon>Dothideomycetes</taxon>
        <taxon>Dothideomycetidae</taxon>
        <taxon>Mycosphaerellales</taxon>
        <taxon>Extremaceae</taxon>
        <taxon>Vermiconidia</taxon>
    </lineage>
</organism>
<dbReference type="EMBL" id="JAXLQG010000007">
    <property type="protein sequence ID" value="KAK5537664.1"/>
    <property type="molecule type" value="Genomic_DNA"/>
</dbReference>
<keyword evidence="5" id="KW-1185">Reference proteome</keyword>
<keyword evidence="2" id="KW-0732">Signal</keyword>
<protein>
    <recommendedName>
        <fullName evidence="3">Alpha/beta hydrolase fold-3 domain-containing protein</fullName>
    </recommendedName>
</protein>
<dbReference type="InterPro" id="IPR029058">
    <property type="entry name" value="AB_hydrolase_fold"/>
</dbReference>
<dbReference type="Gene3D" id="3.40.50.1820">
    <property type="entry name" value="alpha/beta hydrolase"/>
    <property type="match status" value="1"/>
</dbReference>
<proteinExistence type="predicted"/>
<accession>A0AAV9Q924</accession>
<evidence type="ECO:0000256" key="2">
    <source>
        <dbReference type="SAM" id="SignalP"/>
    </source>
</evidence>
<evidence type="ECO:0000313" key="4">
    <source>
        <dbReference type="EMBL" id="KAK5537664.1"/>
    </source>
</evidence>
<dbReference type="PANTHER" id="PTHR48081">
    <property type="entry name" value="AB HYDROLASE SUPERFAMILY PROTEIN C4A8.06C"/>
    <property type="match status" value="1"/>
</dbReference>
<feature type="signal peptide" evidence="2">
    <location>
        <begin position="1"/>
        <end position="28"/>
    </location>
</feature>
<name>A0AAV9Q924_9PEZI</name>
<reference evidence="4 5" key="1">
    <citation type="submission" date="2023-06" db="EMBL/GenBank/DDBJ databases">
        <title>Black Yeasts Isolated from many extreme environments.</title>
        <authorList>
            <person name="Coleine C."/>
            <person name="Stajich J.E."/>
            <person name="Selbmann L."/>
        </authorList>
    </citation>
    <scope>NUCLEOTIDE SEQUENCE [LARGE SCALE GENOMIC DNA]</scope>
    <source>
        <strain evidence="4 5">CCFEE 5887</strain>
    </source>
</reference>
<sequence length="355" mass="38960">MKKPQLGATDYLQLLFAASRGLATLTWAASTGWARGDDYPKDYKKHVIYSTTRTMFNYITVEQAQAAGGTTGDAYQDFCKKRKIEPEIVALDEGGHGLMLGPATAKKTVIWFHGGGYNFPATPVHFEFFLRVIKQAKESGEELLVMMLEYELAPHGMYPLQLKQAIAALRHLLNVGVKPSQIIIGGDSAGGNLTAALLGHLSHPKPGLPEVSLSENLGGVLFVSPWITFDQSAPAFTKNYYKDGLGLEALKTWSDNFMGGAQPDNYNTPLDAPADWWKGIKVGDKDIAIIGGSNEVLVDDIREFKNHVKVNNPGLEYLEATDEGHDALVMDRSFGLTGPLESEDFCKKWLLARLK</sequence>
<dbReference type="Pfam" id="PF07859">
    <property type="entry name" value="Abhydrolase_3"/>
    <property type="match status" value="1"/>
</dbReference>
<dbReference type="PANTHER" id="PTHR48081:SF31">
    <property type="entry name" value="STERYL ACETYL HYDROLASE MUG81-RELATED"/>
    <property type="match status" value="1"/>
</dbReference>
<dbReference type="Proteomes" id="UP001345827">
    <property type="component" value="Unassembled WGS sequence"/>
</dbReference>
<dbReference type="InterPro" id="IPR050300">
    <property type="entry name" value="GDXG_lipolytic_enzyme"/>
</dbReference>
<dbReference type="SUPFAM" id="SSF53474">
    <property type="entry name" value="alpha/beta-Hydrolases"/>
    <property type="match status" value="1"/>
</dbReference>
<dbReference type="InterPro" id="IPR013094">
    <property type="entry name" value="AB_hydrolase_3"/>
</dbReference>
<evidence type="ECO:0000313" key="5">
    <source>
        <dbReference type="Proteomes" id="UP001345827"/>
    </source>
</evidence>
<evidence type="ECO:0000259" key="3">
    <source>
        <dbReference type="Pfam" id="PF07859"/>
    </source>
</evidence>
<dbReference type="AlphaFoldDB" id="A0AAV9Q924"/>
<dbReference type="GO" id="GO:0016787">
    <property type="term" value="F:hydrolase activity"/>
    <property type="evidence" value="ECO:0007669"/>
    <property type="project" value="UniProtKB-KW"/>
</dbReference>
<feature type="domain" description="Alpha/beta hydrolase fold-3" evidence="3">
    <location>
        <begin position="109"/>
        <end position="327"/>
    </location>
</feature>
<gene>
    <name evidence="4" type="ORF">LTR25_004916</name>
</gene>
<comment type="caution">
    <text evidence="4">The sequence shown here is derived from an EMBL/GenBank/DDBJ whole genome shotgun (WGS) entry which is preliminary data.</text>
</comment>
<keyword evidence="1" id="KW-0378">Hydrolase</keyword>